<organism evidence="2 3">
    <name type="scientific">Schleiferilactobacillus harbinensis</name>
    <dbReference type="NCBI Taxonomy" id="304207"/>
    <lineage>
        <taxon>Bacteria</taxon>
        <taxon>Bacillati</taxon>
        <taxon>Bacillota</taxon>
        <taxon>Bacilli</taxon>
        <taxon>Lactobacillales</taxon>
        <taxon>Lactobacillaceae</taxon>
        <taxon>Schleiferilactobacillus</taxon>
    </lineage>
</organism>
<sequence length="389" mass="44009">MVAESSNMRKIWGYCPVDYRTWPSRAVPQVQKIVLHADYATNCMQVILSNRNGVMPLALTAMMISCRHHELIKWSQPLCVNNRSDITLGLDDEILSDPVYGTVSYADDIEISLTLPYTTYLSSGVVTYSRLGLTIEQTELITQQRISQRQQFIMVRQNPRMTYFFGIVGLMMRVTEPADIISVFGDSIVQQGFFTNHLRHQLHNNTPNFYSVINCGIGGNRVLFDTDPSMDQWYRHGIAGRKRFASDLFSCSKPDTVVVLHGINDLIQQTIHPGEEENVTEVIRGLKSYAAACTDRGTRAFIGTLLPLGRSQFFSQAVESKRTELNRWIRSQQVFTGVIDFDQVMKDKEQPEMLRHDADSGDGLHPSDAGGRQMAIIAQQTLYSLNERS</sequence>
<keyword evidence="3" id="KW-1185">Reference proteome</keyword>
<dbReference type="Pfam" id="PF13472">
    <property type="entry name" value="Lipase_GDSL_2"/>
    <property type="match status" value="1"/>
</dbReference>
<dbReference type="InterPro" id="IPR036514">
    <property type="entry name" value="SGNH_hydro_sf"/>
</dbReference>
<dbReference type="InterPro" id="IPR013830">
    <property type="entry name" value="SGNH_hydro"/>
</dbReference>
<dbReference type="PANTHER" id="PTHR43784:SF2">
    <property type="entry name" value="GDSL-LIKE LIPASE_ACYLHYDROLASE, PUTATIVE (AFU_ORTHOLOGUE AFUA_2G00820)-RELATED"/>
    <property type="match status" value="1"/>
</dbReference>
<evidence type="ECO:0000313" key="2">
    <source>
        <dbReference type="EMBL" id="MEE6717168.1"/>
    </source>
</evidence>
<dbReference type="PANTHER" id="PTHR43784">
    <property type="entry name" value="GDSL-LIKE LIPASE/ACYLHYDROLASE, PUTATIVE (AFU_ORTHOLOGUE AFUA_2G00820)-RELATED"/>
    <property type="match status" value="1"/>
</dbReference>
<dbReference type="Gene3D" id="3.40.50.1110">
    <property type="entry name" value="SGNH hydrolase"/>
    <property type="match status" value="1"/>
</dbReference>
<name>A0ABU7T4E7_9LACO</name>
<comment type="caution">
    <text evidence="2">The sequence shown here is derived from an EMBL/GenBank/DDBJ whole genome shotgun (WGS) entry which is preliminary data.</text>
</comment>
<protein>
    <submittedName>
        <fullName evidence="2">GDSL-type esterase/lipase family protein</fullName>
    </submittedName>
</protein>
<feature type="domain" description="SGNH hydrolase-type esterase" evidence="1">
    <location>
        <begin position="183"/>
        <end position="370"/>
    </location>
</feature>
<proteinExistence type="predicted"/>
<reference evidence="2 3" key="1">
    <citation type="submission" date="2023-02" db="EMBL/GenBank/DDBJ databases">
        <title>The predominant lactic acid bacteria and yeasts involved in the spontaneous fermentation of millet during the production of the traditional porridge Hausa koko in Ghana.</title>
        <authorList>
            <person name="Atter A."/>
            <person name="Diaz M."/>
        </authorList>
    </citation>
    <scope>NUCLEOTIDE SEQUENCE [LARGE SCALE GENOMIC DNA]</scope>
    <source>
        <strain evidence="2 3">FI11640</strain>
    </source>
</reference>
<dbReference type="RefSeq" id="WP_331244600.1">
    <property type="nucleotide sequence ID" value="NZ_JAQSGJ010000078.1"/>
</dbReference>
<evidence type="ECO:0000259" key="1">
    <source>
        <dbReference type="Pfam" id="PF13472"/>
    </source>
</evidence>
<accession>A0ABU7T4E7</accession>
<evidence type="ECO:0000313" key="3">
    <source>
        <dbReference type="Proteomes" id="UP001330016"/>
    </source>
</evidence>
<dbReference type="Proteomes" id="UP001330016">
    <property type="component" value="Unassembled WGS sequence"/>
</dbReference>
<dbReference type="InterPro" id="IPR053140">
    <property type="entry name" value="GDSL_Rv0518-like"/>
</dbReference>
<dbReference type="EMBL" id="JAQSGK010000078">
    <property type="protein sequence ID" value="MEE6717168.1"/>
    <property type="molecule type" value="Genomic_DNA"/>
</dbReference>
<gene>
    <name evidence="2" type="ORF">PS435_15110</name>
</gene>
<dbReference type="SUPFAM" id="SSF52266">
    <property type="entry name" value="SGNH hydrolase"/>
    <property type="match status" value="1"/>
</dbReference>